<feature type="compositionally biased region" description="Basic and acidic residues" evidence="1">
    <location>
        <begin position="401"/>
        <end position="457"/>
    </location>
</feature>
<feature type="compositionally biased region" description="Basic and acidic residues" evidence="1">
    <location>
        <begin position="517"/>
        <end position="536"/>
    </location>
</feature>
<organism evidence="2 3">
    <name type="scientific">Stentor coeruleus</name>
    <dbReference type="NCBI Taxonomy" id="5963"/>
    <lineage>
        <taxon>Eukaryota</taxon>
        <taxon>Sar</taxon>
        <taxon>Alveolata</taxon>
        <taxon>Ciliophora</taxon>
        <taxon>Postciliodesmatophora</taxon>
        <taxon>Heterotrichea</taxon>
        <taxon>Heterotrichida</taxon>
        <taxon>Stentoridae</taxon>
        <taxon>Stentor</taxon>
    </lineage>
</organism>
<evidence type="ECO:0000256" key="1">
    <source>
        <dbReference type="SAM" id="MobiDB-lite"/>
    </source>
</evidence>
<dbReference type="OrthoDB" id="327599at2759"/>
<evidence type="ECO:0000313" key="3">
    <source>
        <dbReference type="Proteomes" id="UP000187209"/>
    </source>
</evidence>
<keyword evidence="3" id="KW-1185">Reference proteome</keyword>
<feature type="compositionally biased region" description="Basic and acidic residues" evidence="1">
    <location>
        <begin position="15"/>
        <end position="31"/>
    </location>
</feature>
<feature type="compositionally biased region" description="Basic and acidic residues" evidence="1">
    <location>
        <begin position="364"/>
        <end position="377"/>
    </location>
</feature>
<feature type="compositionally biased region" description="Polar residues" evidence="1">
    <location>
        <begin position="344"/>
        <end position="360"/>
    </location>
</feature>
<dbReference type="Proteomes" id="UP000187209">
    <property type="component" value="Unassembled WGS sequence"/>
</dbReference>
<protein>
    <submittedName>
        <fullName evidence="2">Uncharacterized protein</fullName>
    </submittedName>
</protein>
<feature type="compositionally biased region" description="Basic and acidic residues" evidence="1">
    <location>
        <begin position="384"/>
        <end position="394"/>
    </location>
</feature>
<feature type="region of interest" description="Disordered" evidence="1">
    <location>
        <begin position="1"/>
        <end position="35"/>
    </location>
</feature>
<reference evidence="2 3" key="1">
    <citation type="submission" date="2016-11" db="EMBL/GenBank/DDBJ databases">
        <title>The macronuclear genome of Stentor coeruleus: a giant cell with tiny introns.</title>
        <authorList>
            <person name="Slabodnick M."/>
            <person name="Ruby J.G."/>
            <person name="Reiff S.B."/>
            <person name="Swart E.C."/>
            <person name="Gosai S."/>
            <person name="Prabakaran S."/>
            <person name="Witkowska E."/>
            <person name="Larue G.E."/>
            <person name="Fisher S."/>
            <person name="Freeman R.M."/>
            <person name="Gunawardena J."/>
            <person name="Chu W."/>
            <person name="Stover N.A."/>
            <person name="Gregory B.D."/>
            <person name="Nowacki M."/>
            <person name="Derisi J."/>
            <person name="Roy S.W."/>
            <person name="Marshall W.F."/>
            <person name="Sood P."/>
        </authorList>
    </citation>
    <scope>NUCLEOTIDE SEQUENCE [LARGE SCALE GENOMIC DNA]</scope>
    <source>
        <strain evidence="2">WM001</strain>
    </source>
</reference>
<sequence length="688" mass="77410">MLFESKSQKHTIPNKKIEDKAQTYHSPDRKISHTHTQSLQDFYKHWPGLGSSSSPRYRSPTHSALNLENTDTIIPCPTCERRSNETSCQTYHESPPKIRPSHHNVVCEDCSEGSFSKVLKVVCMDESNEIYSGTQKIKIIESVGPIGEPNNFPVVGSGKSVQVHYQEIYPPPKQELTSLIPESKRENGSLSYTLKEEERKRVAIRRAEYANRVKGVAKTIITTITGDSDRDNRIEGQLCSVDEEGLQDDELFNATFGKDPKISTSKIENKKKTSNQYYENLKEDSIKESIENSKKSVKHKILAKLAGKDLDDYVYPGSIGKKNYEIRSVNPIPPINNELVADSDSGNSSRDMPKSPSNTLIEGWKNDSDSIGADKHSTPSVGSRHFDEQKKGEEIFVEEGNDYRKNPNKDKDKEKCYGNVDLERHDCEKNNEKHEFSSRVLTKEDDKNDFMDEDHKKYSPKHLVGENSEDQTGGSIKKQGNEGQTETSHDLYDKNSKDIIQKSFGANENPNDNIKSSAEKASESIENTHEGSDEQFYRTGFGEISKISFVSTDDHHSSGISFDNSENYISKNVINEEDKAQENIYDNDSDKNSGYLHRITESDEDRQETPDIPKDADETYGTSPGEADKKGKGMRGGKGNTGEAVDPNKINMLFLVLTDPQVIKGLKLLGGFADYLEKNGKDVLDWKY</sequence>
<feature type="region of interest" description="Disordered" evidence="1">
    <location>
        <begin position="599"/>
        <end position="643"/>
    </location>
</feature>
<gene>
    <name evidence="2" type="ORF">SteCoe_18725</name>
</gene>
<feature type="compositionally biased region" description="Basic and acidic residues" evidence="1">
    <location>
        <begin position="487"/>
        <end position="500"/>
    </location>
</feature>
<feature type="compositionally biased region" description="Basic and acidic residues" evidence="1">
    <location>
        <begin position="607"/>
        <end position="617"/>
    </location>
</feature>
<feature type="region of interest" description="Disordered" evidence="1">
    <location>
        <begin position="328"/>
        <end position="536"/>
    </location>
</feature>
<dbReference type="AlphaFoldDB" id="A0A1R2BW06"/>
<accession>A0A1R2BW06</accession>
<comment type="caution">
    <text evidence="2">The sequence shown here is derived from an EMBL/GenBank/DDBJ whole genome shotgun (WGS) entry which is preliminary data.</text>
</comment>
<evidence type="ECO:0000313" key="2">
    <source>
        <dbReference type="EMBL" id="OMJ80916.1"/>
    </source>
</evidence>
<proteinExistence type="predicted"/>
<name>A0A1R2BW06_9CILI</name>
<dbReference type="EMBL" id="MPUH01000402">
    <property type="protein sequence ID" value="OMJ80916.1"/>
    <property type="molecule type" value="Genomic_DNA"/>
</dbReference>